<dbReference type="Gene3D" id="6.10.250.3180">
    <property type="match status" value="1"/>
</dbReference>
<evidence type="ECO:0000256" key="1">
    <source>
        <dbReference type="SAM" id="MobiDB-lite"/>
    </source>
</evidence>
<name>A0A1V8SJZ4_9PEZI</name>
<proteinExistence type="predicted"/>
<dbReference type="GO" id="GO:0006368">
    <property type="term" value="P:transcription elongation by RNA polymerase II"/>
    <property type="evidence" value="ECO:0007669"/>
    <property type="project" value="InterPro"/>
</dbReference>
<gene>
    <name evidence="2" type="ORF">B0A48_15119</name>
</gene>
<dbReference type="EMBL" id="NAJO01000041">
    <property type="protein sequence ID" value="OQN99270.1"/>
    <property type="molecule type" value="Genomic_DNA"/>
</dbReference>
<dbReference type="Pfam" id="PF06881">
    <property type="entry name" value="Elongin_A"/>
    <property type="match status" value="1"/>
</dbReference>
<dbReference type="PANTHER" id="PTHR15141:SF76">
    <property type="entry name" value="TRANSCRIPTION ELONGATION FACTOR B POLYPEPTIDE 3"/>
    <property type="match status" value="1"/>
</dbReference>
<evidence type="ECO:0000313" key="3">
    <source>
        <dbReference type="Proteomes" id="UP000192596"/>
    </source>
</evidence>
<sequence length="399" mass="43708">MPVSSLALMAQRAAIRTLSRIEDVGDTPYELLEPILRRIDNPDHLLKIETNSPHIADKSAPLWQAFIVRDIPDGKKKMLFPKNPRSWHKVYRKLRKEEEAKKKSAEDTLQKTLLGLKEEKGSTMFVNKVIARPAKQAIFVDGVLNTRGNQHATGASSSARPLQAIKRSVVARAQQQKPHMQIFAKTGIPSGKTQILVAPKSMRPDYNNEVTAAAKRAAEAIKRIAEPKTEIRKVFAPVGKRSATDTALDAARLQQMRETEQRLRNLTQPARKTVSEASAGRAPTSTHMSTQTVARPAASVESSPPRRDILPSKPPARPLPRYPIALPSPASTADSPGLQYPSDHLQLPPSPPTTASSPGMSRGTGGRSLSPAVLSPRAGIQPKRKRQVDIFMPAKKGRV</sequence>
<organism evidence="2 3">
    <name type="scientific">Cryoendolithus antarcticus</name>
    <dbReference type="NCBI Taxonomy" id="1507870"/>
    <lineage>
        <taxon>Eukaryota</taxon>
        <taxon>Fungi</taxon>
        <taxon>Dikarya</taxon>
        <taxon>Ascomycota</taxon>
        <taxon>Pezizomycotina</taxon>
        <taxon>Dothideomycetes</taxon>
        <taxon>Dothideomycetidae</taxon>
        <taxon>Cladosporiales</taxon>
        <taxon>Cladosporiaceae</taxon>
        <taxon>Cryoendolithus</taxon>
    </lineage>
</organism>
<dbReference type="InterPro" id="IPR051870">
    <property type="entry name" value="Elongin-A_domain"/>
</dbReference>
<dbReference type="STRING" id="1507870.A0A1V8SJZ4"/>
<evidence type="ECO:0000313" key="2">
    <source>
        <dbReference type="EMBL" id="OQN99270.1"/>
    </source>
</evidence>
<accession>A0A1V8SJZ4</accession>
<dbReference type="Proteomes" id="UP000192596">
    <property type="component" value="Unassembled WGS sequence"/>
</dbReference>
<dbReference type="GO" id="GO:0070449">
    <property type="term" value="C:elongin complex"/>
    <property type="evidence" value="ECO:0007669"/>
    <property type="project" value="InterPro"/>
</dbReference>
<feature type="compositionally biased region" description="Pro residues" evidence="1">
    <location>
        <begin position="312"/>
        <end position="321"/>
    </location>
</feature>
<dbReference type="OrthoDB" id="21513at2759"/>
<reference evidence="3" key="1">
    <citation type="submission" date="2017-03" db="EMBL/GenBank/DDBJ databases">
        <title>Genomes of endolithic fungi from Antarctica.</title>
        <authorList>
            <person name="Coleine C."/>
            <person name="Masonjones S."/>
            <person name="Stajich J.E."/>
        </authorList>
    </citation>
    <scope>NUCLEOTIDE SEQUENCE [LARGE SCALE GENOMIC DNA]</scope>
    <source>
        <strain evidence="3">CCFEE 5527</strain>
    </source>
</reference>
<comment type="caution">
    <text evidence="2">The sequence shown here is derived from an EMBL/GenBank/DDBJ whole genome shotgun (WGS) entry which is preliminary data.</text>
</comment>
<keyword evidence="3" id="KW-1185">Reference proteome</keyword>
<dbReference type="InterPro" id="IPR010684">
    <property type="entry name" value="RNA_pol_II_trans_fac_SIII_A"/>
</dbReference>
<dbReference type="PANTHER" id="PTHR15141">
    <property type="entry name" value="TRANSCRIPTION ELONGATION FACTOR B POLYPEPTIDE 3"/>
    <property type="match status" value="1"/>
</dbReference>
<evidence type="ECO:0008006" key="4">
    <source>
        <dbReference type="Google" id="ProtNLM"/>
    </source>
</evidence>
<protein>
    <recommendedName>
        <fullName evidence="4">Elongin-A</fullName>
    </recommendedName>
</protein>
<feature type="compositionally biased region" description="Polar residues" evidence="1">
    <location>
        <begin position="283"/>
        <end position="293"/>
    </location>
</feature>
<dbReference type="InParanoid" id="A0A1V8SJZ4"/>
<feature type="region of interest" description="Disordered" evidence="1">
    <location>
        <begin position="261"/>
        <end position="399"/>
    </location>
</feature>
<dbReference type="AlphaFoldDB" id="A0A1V8SJZ4"/>